<feature type="region of interest" description="Disordered" evidence="1">
    <location>
        <begin position="1"/>
        <end position="27"/>
    </location>
</feature>
<dbReference type="AlphaFoldDB" id="A0A0D6PB65"/>
<dbReference type="Proteomes" id="UP000032668">
    <property type="component" value="Unassembled WGS sequence"/>
</dbReference>
<gene>
    <name evidence="2" type="ORF">Aam_015_015</name>
</gene>
<keyword evidence="3" id="KW-1185">Reference proteome</keyword>
<name>A0A0D6PB65_9PROT</name>
<evidence type="ECO:0000256" key="1">
    <source>
        <dbReference type="SAM" id="MobiDB-lite"/>
    </source>
</evidence>
<accession>A0A0D6PB65</accession>
<dbReference type="EMBL" id="BANC01000015">
    <property type="protein sequence ID" value="GAN79005.1"/>
    <property type="molecule type" value="Genomic_DNA"/>
</dbReference>
<organism evidence="2 3">
    <name type="scientific">Acidocella aminolytica 101 = DSM 11237</name>
    <dbReference type="NCBI Taxonomy" id="1120923"/>
    <lineage>
        <taxon>Bacteria</taxon>
        <taxon>Pseudomonadati</taxon>
        <taxon>Pseudomonadota</taxon>
        <taxon>Alphaproteobacteria</taxon>
        <taxon>Acetobacterales</taxon>
        <taxon>Acidocellaceae</taxon>
        <taxon>Acidocella</taxon>
    </lineage>
</organism>
<feature type="compositionally biased region" description="Basic and acidic residues" evidence="1">
    <location>
        <begin position="7"/>
        <end position="18"/>
    </location>
</feature>
<sequence length="75" mass="8305">MAKLRAKCGEAQKSHGEPDSLGNPHRRQKWEHIAEAVGENTRDESRHVRPGAPAITARAAQKIIISDRLMSHTLS</sequence>
<comment type="caution">
    <text evidence="2">The sequence shown here is derived from an EMBL/GenBank/DDBJ whole genome shotgun (WGS) entry which is preliminary data.</text>
</comment>
<evidence type="ECO:0000313" key="2">
    <source>
        <dbReference type="EMBL" id="GAN79005.1"/>
    </source>
</evidence>
<protein>
    <submittedName>
        <fullName evidence="2">Uncharacterized protein</fullName>
    </submittedName>
</protein>
<reference evidence="2 3" key="1">
    <citation type="submission" date="2012-11" db="EMBL/GenBank/DDBJ databases">
        <title>Whole genome sequence of Acidocella aminolytica 101 = DSM 11237.</title>
        <authorList>
            <person name="Azuma Y."/>
            <person name="Higashiura N."/>
            <person name="Hirakawa H."/>
            <person name="Matsushita K."/>
        </authorList>
    </citation>
    <scope>NUCLEOTIDE SEQUENCE [LARGE SCALE GENOMIC DNA]</scope>
    <source>
        <strain evidence="3">101 / DSM 11237</strain>
    </source>
</reference>
<proteinExistence type="predicted"/>
<evidence type="ECO:0000313" key="3">
    <source>
        <dbReference type="Proteomes" id="UP000032668"/>
    </source>
</evidence>